<evidence type="ECO:0000313" key="2">
    <source>
        <dbReference type="Proteomes" id="UP000265520"/>
    </source>
</evidence>
<reference evidence="1 2" key="1">
    <citation type="journal article" date="2018" name="Front. Plant Sci.">
        <title>Red Clover (Trifolium pratense) and Zigzag Clover (T. medium) - A Picture of Genomic Similarities and Differences.</title>
        <authorList>
            <person name="Dluhosova J."/>
            <person name="Istvanek J."/>
            <person name="Nedelnik J."/>
            <person name="Repkova J."/>
        </authorList>
    </citation>
    <scope>NUCLEOTIDE SEQUENCE [LARGE SCALE GENOMIC DNA]</scope>
    <source>
        <strain evidence="2">cv. 10/8</strain>
        <tissue evidence="1">Leaf</tissue>
    </source>
</reference>
<comment type="caution">
    <text evidence="1">The sequence shown here is derived from an EMBL/GenBank/DDBJ whole genome shotgun (WGS) entry which is preliminary data.</text>
</comment>
<evidence type="ECO:0000313" key="1">
    <source>
        <dbReference type="EMBL" id="MCI89933.1"/>
    </source>
</evidence>
<sequence length="30" mass="3328">SDVAVQEEAPTESTKVTQLLQKLDTVRDLL</sequence>
<accession>A0A392VR21</accession>
<name>A0A392VR21_9FABA</name>
<feature type="non-terminal residue" evidence="1">
    <location>
        <position position="1"/>
    </location>
</feature>
<protein>
    <submittedName>
        <fullName evidence="1">Uncharacterized protein</fullName>
    </submittedName>
</protein>
<organism evidence="1 2">
    <name type="scientific">Trifolium medium</name>
    <dbReference type="NCBI Taxonomy" id="97028"/>
    <lineage>
        <taxon>Eukaryota</taxon>
        <taxon>Viridiplantae</taxon>
        <taxon>Streptophyta</taxon>
        <taxon>Embryophyta</taxon>
        <taxon>Tracheophyta</taxon>
        <taxon>Spermatophyta</taxon>
        <taxon>Magnoliopsida</taxon>
        <taxon>eudicotyledons</taxon>
        <taxon>Gunneridae</taxon>
        <taxon>Pentapetalae</taxon>
        <taxon>rosids</taxon>
        <taxon>fabids</taxon>
        <taxon>Fabales</taxon>
        <taxon>Fabaceae</taxon>
        <taxon>Papilionoideae</taxon>
        <taxon>50 kb inversion clade</taxon>
        <taxon>NPAAA clade</taxon>
        <taxon>Hologalegina</taxon>
        <taxon>IRL clade</taxon>
        <taxon>Trifolieae</taxon>
        <taxon>Trifolium</taxon>
    </lineage>
</organism>
<dbReference type="EMBL" id="LXQA011230851">
    <property type="protein sequence ID" value="MCI89933.1"/>
    <property type="molecule type" value="Genomic_DNA"/>
</dbReference>
<dbReference type="AlphaFoldDB" id="A0A392VR21"/>
<proteinExistence type="predicted"/>
<dbReference type="Proteomes" id="UP000265520">
    <property type="component" value="Unassembled WGS sequence"/>
</dbReference>
<keyword evidence="2" id="KW-1185">Reference proteome</keyword>